<dbReference type="EMBL" id="WHUW01000117">
    <property type="protein sequence ID" value="KAF8423184.1"/>
    <property type="molecule type" value="Genomic_DNA"/>
</dbReference>
<reference evidence="1" key="1">
    <citation type="submission" date="2019-10" db="EMBL/GenBank/DDBJ databases">
        <authorList>
            <consortium name="DOE Joint Genome Institute"/>
            <person name="Kuo A."/>
            <person name="Miyauchi S."/>
            <person name="Kiss E."/>
            <person name="Drula E."/>
            <person name="Kohler A."/>
            <person name="Sanchez-Garcia M."/>
            <person name="Andreopoulos B."/>
            <person name="Barry K.W."/>
            <person name="Bonito G."/>
            <person name="Buee M."/>
            <person name="Carver A."/>
            <person name="Chen C."/>
            <person name="Cichocki N."/>
            <person name="Clum A."/>
            <person name="Culley D."/>
            <person name="Crous P.W."/>
            <person name="Fauchery L."/>
            <person name="Girlanda M."/>
            <person name="Hayes R."/>
            <person name="Keri Z."/>
            <person name="LaButti K."/>
            <person name="Lipzen A."/>
            <person name="Lombard V."/>
            <person name="Magnuson J."/>
            <person name="Maillard F."/>
            <person name="Morin E."/>
            <person name="Murat C."/>
            <person name="Nolan M."/>
            <person name="Ohm R."/>
            <person name="Pangilinan J."/>
            <person name="Pereira M."/>
            <person name="Perotto S."/>
            <person name="Peter M."/>
            <person name="Riley R."/>
            <person name="Sitrit Y."/>
            <person name="Stielow B."/>
            <person name="Szollosi G."/>
            <person name="Zifcakova L."/>
            <person name="Stursova M."/>
            <person name="Spatafora J.W."/>
            <person name="Tedersoo L."/>
            <person name="Vaario L.-M."/>
            <person name="Yamada A."/>
            <person name="Yan M."/>
            <person name="Wang P."/>
            <person name="Xu J."/>
            <person name="Bruns T."/>
            <person name="Baldrian P."/>
            <person name="Vilgalys R."/>
            <person name="Henrissat B."/>
            <person name="Grigoriev I.V."/>
            <person name="Hibbett D."/>
            <person name="Nagy L.G."/>
            <person name="Martin F.M."/>
        </authorList>
    </citation>
    <scope>NUCLEOTIDE SEQUENCE</scope>
    <source>
        <strain evidence="1">BED1</strain>
    </source>
</reference>
<accession>A0AAD4BEV3</accession>
<dbReference type="SUPFAM" id="SSF56655">
    <property type="entry name" value="Carbohydrate phosphatase"/>
    <property type="match status" value="1"/>
</dbReference>
<dbReference type="Gene3D" id="3.40.190.80">
    <property type="match status" value="1"/>
</dbReference>
<keyword evidence="2" id="KW-1185">Reference proteome</keyword>
<organism evidence="1 2">
    <name type="scientific">Boletus edulis BED1</name>
    <dbReference type="NCBI Taxonomy" id="1328754"/>
    <lineage>
        <taxon>Eukaryota</taxon>
        <taxon>Fungi</taxon>
        <taxon>Dikarya</taxon>
        <taxon>Basidiomycota</taxon>
        <taxon>Agaricomycotina</taxon>
        <taxon>Agaricomycetes</taxon>
        <taxon>Agaricomycetidae</taxon>
        <taxon>Boletales</taxon>
        <taxon>Boletineae</taxon>
        <taxon>Boletaceae</taxon>
        <taxon>Boletoideae</taxon>
        <taxon>Boletus</taxon>
    </lineage>
</organism>
<sequence>MGNSEKIATRSTLPMYRASHEPKLQAYPVTPRALCTFNVPLQRTEPFTYEKIWDHASGSLLVEECGVSLRTRGVNLSTLALGEVMGRIMVFIAASKDVHGQVLAGVQQALAEVGRR</sequence>
<name>A0AAD4BEV3_BOLED</name>
<gene>
    <name evidence="1" type="ORF">L210DRAFT_3570410</name>
</gene>
<evidence type="ECO:0000313" key="2">
    <source>
        <dbReference type="Proteomes" id="UP001194468"/>
    </source>
</evidence>
<dbReference type="AlphaFoldDB" id="A0AAD4BEV3"/>
<evidence type="ECO:0000313" key="1">
    <source>
        <dbReference type="EMBL" id="KAF8423184.1"/>
    </source>
</evidence>
<protein>
    <submittedName>
        <fullName evidence="1">Uncharacterized protein</fullName>
    </submittedName>
</protein>
<comment type="caution">
    <text evidence="1">The sequence shown here is derived from an EMBL/GenBank/DDBJ whole genome shotgun (WGS) entry which is preliminary data.</text>
</comment>
<proteinExistence type="predicted"/>
<dbReference type="Proteomes" id="UP001194468">
    <property type="component" value="Unassembled WGS sequence"/>
</dbReference>
<reference evidence="1" key="2">
    <citation type="journal article" date="2020" name="Nat. Commun.">
        <title>Large-scale genome sequencing of mycorrhizal fungi provides insights into the early evolution of symbiotic traits.</title>
        <authorList>
            <person name="Miyauchi S."/>
            <person name="Kiss E."/>
            <person name="Kuo A."/>
            <person name="Drula E."/>
            <person name="Kohler A."/>
            <person name="Sanchez-Garcia M."/>
            <person name="Morin E."/>
            <person name="Andreopoulos B."/>
            <person name="Barry K.W."/>
            <person name="Bonito G."/>
            <person name="Buee M."/>
            <person name="Carver A."/>
            <person name="Chen C."/>
            <person name="Cichocki N."/>
            <person name="Clum A."/>
            <person name="Culley D."/>
            <person name="Crous P.W."/>
            <person name="Fauchery L."/>
            <person name="Girlanda M."/>
            <person name="Hayes R.D."/>
            <person name="Keri Z."/>
            <person name="LaButti K."/>
            <person name="Lipzen A."/>
            <person name="Lombard V."/>
            <person name="Magnuson J."/>
            <person name="Maillard F."/>
            <person name="Murat C."/>
            <person name="Nolan M."/>
            <person name="Ohm R.A."/>
            <person name="Pangilinan J."/>
            <person name="Pereira M.F."/>
            <person name="Perotto S."/>
            <person name="Peter M."/>
            <person name="Pfister S."/>
            <person name="Riley R."/>
            <person name="Sitrit Y."/>
            <person name="Stielow J.B."/>
            <person name="Szollosi G."/>
            <person name="Zifcakova L."/>
            <person name="Stursova M."/>
            <person name="Spatafora J.W."/>
            <person name="Tedersoo L."/>
            <person name="Vaario L.M."/>
            <person name="Yamada A."/>
            <person name="Yan M."/>
            <person name="Wang P."/>
            <person name="Xu J."/>
            <person name="Bruns T."/>
            <person name="Baldrian P."/>
            <person name="Vilgalys R."/>
            <person name="Dunand C."/>
            <person name="Henrissat B."/>
            <person name="Grigoriev I.V."/>
            <person name="Hibbett D."/>
            <person name="Nagy L.G."/>
            <person name="Martin F.M."/>
        </authorList>
    </citation>
    <scope>NUCLEOTIDE SEQUENCE</scope>
    <source>
        <strain evidence="1">BED1</strain>
    </source>
</reference>